<dbReference type="Pfam" id="PF26290">
    <property type="entry name" value="DUF8079"/>
    <property type="match status" value="1"/>
</dbReference>
<dbReference type="InterPro" id="IPR057419">
    <property type="entry name" value="PH-like_2_kinetoplastida"/>
</dbReference>
<accession>A0A0N0P623</accession>
<dbReference type="EMBL" id="LJSK01000121">
    <property type="protein sequence ID" value="KPI86667.1"/>
    <property type="molecule type" value="Genomic_DNA"/>
</dbReference>
<dbReference type="InterPro" id="IPR058392">
    <property type="entry name" value="DUF8079"/>
</dbReference>
<dbReference type="VEuPathDB" id="TriTrypDB:Lsey_0121_0260"/>
<gene>
    <name evidence="3" type="ORF">ABL78_4282</name>
</gene>
<feature type="domain" description="PH-like" evidence="2">
    <location>
        <begin position="269"/>
        <end position="388"/>
    </location>
</feature>
<sequence length="650" mass="72728">MPRQPTKNRINMHDIVEQPLTVIPDAVDAVLRRPEPLDEVEVQSIFYECSFILLRAEEALSAKDGNAFCALFKLLCEGFAHSEESFEEGVRTMVQNDSLLQTMRSIFRVVVGQEALPLHSAGTVELIQVLSSLCDGAALKDKCGSLFMHGFAKLLQKVYSSTEEARRHFHVQRGTATALINLVKGSKPNKQRLASWKFVADCCAASVDVFFQLQCVEMLFRVSRQNRDVLSHLGDSLPTAIVEELKALPNDGTLLSRMTQLIEHLNEGRAQVLRYPLKEVMAAETTLTSSTNAYFTPNYVVVMVTAANADNITIPYRIIRSITLGRDGRVIIKLEEFPVKLEALLSHTTGMDTVTFHMAQDELARFKQSSVRQWIVEALQARKDEQRQQITPRARRSPDSSTKLNEAGDRTAQDSSSATTSAAAPAQPESPTAAVADGDDAARKKARLESTTSRWGGAVASSAQPSVAAFLHIVDALIEQAATPNEAQAMLLQLRRLIEARKEVQRGRSMGDLHDVMEHIQSRVDDTRRTARENRSAWHQSMLEDLARMEGLVVGAQDKTAEGVEQLNEDLKKVKTSNQAINERIACMGIELQQTLEELRAEEFRWTSEIDARCMREAERLEFEVDQNLINRNRLPERVSDYIQQPAAYR</sequence>
<comment type="caution">
    <text evidence="3">The sequence shown here is derived from an EMBL/GenBank/DDBJ whole genome shotgun (WGS) entry which is preliminary data.</text>
</comment>
<dbReference type="Proteomes" id="UP000038009">
    <property type="component" value="Unassembled WGS sequence"/>
</dbReference>
<organism evidence="3 4">
    <name type="scientific">Leptomonas seymouri</name>
    <dbReference type="NCBI Taxonomy" id="5684"/>
    <lineage>
        <taxon>Eukaryota</taxon>
        <taxon>Discoba</taxon>
        <taxon>Euglenozoa</taxon>
        <taxon>Kinetoplastea</taxon>
        <taxon>Metakinetoplastina</taxon>
        <taxon>Trypanosomatida</taxon>
        <taxon>Trypanosomatidae</taxon>
        <taxon>Leishmaniinae</taxon>
        <taxon>Leptomonas</taxon>
    </lineage>
</organism>
<dbReference type="OrthoDB" id="276167at2759"/>
<evidence type="ECO:0000313" key="4">
    <source>
        <dbReference type="Proteomes" id="UP000038009"/>
    </source>
</evidence>
<feature type="region of interest" description="Disordered" evidence="1">
    <location>
        <begin position="385"/>
        <end position="459"/>
    </location>
</feature>
<evidence type="ECO:0000256" key="1">
    <source>
        <dbReference type="SAM" id="MobiDB-lite"/>
    </source>
</evidence>
<evidence type="ECO:0000313" key="3">
    <source>
        <dbReference type="EMBL" id="KPI86667.1"/>
    </source>
</evidence>
<name>A0A0N0P623_LEPSE</name>
<dbReference type="AlphaFoldDB" id="A0A0N0P623"/>
<protein>
    <recommendedName>
        <fullName evidence="2">PH-like domain-containing protein</fullName>
    </recommendedName>
</protein>
<dbReference type="Pfam" id="PF25405">
    <property type="entry name" value="PH_30"/>
    <property type="match status" value="1"/>
</dbReference>
<evidence type="ECO:0000259" key="2">
    <source>
        <dbReference type="Pfam" id="PF25405"/>
    </source>
</evidence>
<feature type="compositionally biased region" description="Low complexity" evidence="1">
    <location>
        <begin position="413"/>
        <end position="436"/>
    </location>
</feature>
<keyword evidence="4" id="KW-1185">Reference proteome</keyword>
<dbReference type="OMA" id="CCAASVD"/>
<reference evidence="3 4" key="1">
    <citation type="journal article" date="2015" name="PLoS Pathog.">
        <title>Leptomonas seymouri: Adaptations to the Dixenous Life Cycle Analyzed by Genome Sequencing, Transcriptome Profiling and Co-infection with Leishmania donovani.</title>
        <authorList>
            <person name="Kraeva N."/>
            <person name="Butenko A."/>
            <person name="Hlavacova J."/>
            <person name="Kostygov A."/>
            <person name="Myskova J."/>
            <person name="Grybchuk D."/>
            <person name="Lestinova T."/>
            <person name="Votypka J."/>
            <person name="Volf P."/>
            <person name="Opperdoes F."/>
            <person name="Flegontov P."/>
            <person name="Lukes J."/>
            <person name="Yurchenko V."/>
        </authorList>
    </citation>
    <scope>NUCLEOTIDE SEQUENCE [LARGE SCALE GENOMIC DNA]</scope>
    <source>
        <strain evidence="3 4">ATCC 30220</strain>
    </source>
</reference>
<proteinExistence type="predicted"/>